<evidence type="ECO:0000313" key="2">
    <source>
        <dbReference type="EnsemblMetazoa" id="CapteP207005"/>
    </source>
</evidence>
<proteinExistence type="predicted"/>
<dbReference type="EnsemblMetazoa" id="CapteT207005">
    <property type="protein sequence ID" value="CapteP207005"/>
    <property type="gene ID" value="CapteG207005"/>
</dbReference>
<dbReference type="EMBL" id="AMQN01001043">
    <property type="status" value="NOT_ANNOTATED_CDS"/>
    <property type="molecule type" value="Genomic_DNA"/>
</dbReference>
<evidence type="ECO:0000313" key="3">
    <source>
        <dbReference type="Proteomes" id="UP000014760"/>
    </source>
</evidence>
<dbReference type="AlphaFoldDB" id="R7UQW6"/>
<organism evidence="1">
    <name type="scientific">Capitella teleta</name>
    <name type="common">Polychaete worm</name>
    <dbReference type="NCBI Taxonomy" id="283909"/>
    <lineage>
        <taxon>Eukaryota</taxon>
        <taxon>Metazoa</taxon>
        <taxon>Spiralia</taxon>
        <taxon>Lophotrochozoa</taxon>
        <taxon>Annelida</taxon>
        <taxon>Polychaeta</taxon>
        <taxon>Sedentaria</taxon>
        <taxon>Scolecida</taxon>
        <taxon>Capitellidae</taxon>
        <taxon>Capitella</taxon>
    </lineage>
</organism>
<name>R7UQW6_CAPTE</name>
<accession>R7UQW6</accession>
<sequence>MEVANIQLSAINGEIYAGLACGNDLSLNEGDKLPVFPKNKIAAISMASRWAFNKYGGDPATRDIAINGIRALFSLGLLEDNYPDHNYSDQSATLGAAAESDAEIIRATSKDEMRKAFTVVLATKASFWLTNHHVGHSNGEMVHLQ</sequence>
<dbReference type="OrthoDB" id="6781751at2759"/>
<protein>
    <submittedName>
        <fullName evidence="1 2">Uncharacterized protein</fullName>
    </submittedName>
</protein>
<dbReference type="HOGENOM" id="CLU_1788665_0_0_1"/>
<reference evidence="1 3" key="2">
    <citation type="journal article" date="2013" name="Nature">
        <title>Insights into bilaterian evolution from three spiralian genomes.</title>
        <authorList>
            <person name="Simakov O."/>
            <person name="Marletaz F."/>
            <person name="Cho S.J."/>
            <person name="Edsinger-Gonzales E."/>
            <person name="Havlak P."/>
            <person name="Hellsten U."/>
            <person name="Kuo D.H."/>
            <person name="Larsson T."/>
            <person name="Lv J."/>
            <person name="Arendt D."/>
            <person name="Savage R."/>
            <person name="Osoegawa K."/>
            <person name="de Jong P."/>
            <person name="Grimwood J."/>
            <person name="Chapman J.A."/>
            <person name="Shapiro H."/>
            <person name="Aerts A."/>
            <person name="Otillar R.P."/>
            <person name="Terry A.Y."/>
            <person name="Boore J.L."/>
            <person name="Grigoriev I.V."/>
            <person name="Lindberg D.R."/>
            <person name="Seaver E.C."/>
            <person name="Weisblat D.A."/>
            <person name="Putnam N.H."/>
            <person name="Rokhsar D.S."/>
        </authorList>
    </citation>
    <scope>NUCLEOTIDE SEQUENCE</scope>
    <source>
        <strain evidence="1 3">I ESC-2004</strain>
    </source>
</reference>
<gene>
    <name evidence="1" type="ORF">CAPTEDRAFT_207005</name>
</gene>
<keyword evidence="3" id="KW-1185">Reference proteome</keyword>
<evidence type="ECO:0000313" key="1">
    <source>
        <dbReference type="EMBL" id="ELU08929.1"/>
    </source>
</evidence>
<dbReference type="Proteomes" id="UP000014760">
    <property type="component" value="Unassembled WGS sequence"/>
</dbReference>
<reference evidence="3" key="1">
    <citation type="submission" date="2012-12" db="EMBL/GenBank/DDBJ databases">
        <authorList>
            <person name="Hellsten U."/>
            <person name="Grimwood J."/>
            <person name="Chapman J.A."/>
            <person name="Shapiro H."/>
            <person name="Aerts A."/>
            <person name="Otillar R.P."/>
            <person name="Terry A.Y."/>
            <person name="Boore J.L."/>
            <person name="Simakov O."/>
            <person name="Marletaz F."/>
            <person name="Cho S.-J."/>
            <person name="Edsinger-Gonzales E."/>
            <person name="Havlak P."/>
            <person name="Kuo D.-H."/>
            <person name="Larsson T."/>
            <person name="Lv J."/>
            <person name="Arendt D."/>
            <person name="Savage R."/>
            <person name="Osoegawa K."/>
            <person name="de Jong P."/>
            <person name="Lindberg D.R."/>
            <person name="Seaver E.C."/>
            <person name="Weisblat D.A."/>
            <person name="Putnam N.H."/>
            <person name="Grigoriev I.V."/>
            <person name="Rokhsar D.S."/>
        </authorList>
    </citation>
    <scope>NUCLEOTIDE SEQUENCE</scope>
    <source>
        <strain evidence="3">I ESC-2004</strain>
    </source>
</reference>
<dbReference type="EMBL" id="KB298688">
    <property type="protein sequence ID" value="ELU08929.1"/>
    <property type="molecule type" value="Genomic_DNA"/>
</dbReference>
<reference evidence="2" key="3">
    <citation type="submission" date="2015-06" db="UniProtKB">
        <authorList>
            <consortium name="EnsemblMetazoa"/>
        </authorList>
    </citation>
    <scope>IDENTIFICATION</scope>
</reference>